<evidence type="ECO:0008006" key="4">
    <source>
        <dbReference type="Google" id="ProtNLM"/>
    </source>
</evidence>
<evidence type="ECO:0000256" key="1">
    <source>
        <dbReference type="SAM" id="MobiDB-lite"/>
    </source>
</evidence>
<proteinExistence type="predicted"/>
<sequence>MNRCAACRDPLVVEIDPQDDDLDVPSASSSSSAAAAATAGPQTVPDDIQLIACGCHYHWQCLLDAYSFTECPSCGASIVSQAPDAGQQVLSNIDNEGGAQQNVDILPLLSEEGYLKAYPEERKCRAFLEFCRQGDVEAIVEMLQGGHDDDSDSVEDEDEDGDVDAMDMDAPPRDPVDLLRYQDALGDNSSALHAAVASGSQEVAWLLLLLSSNLDLGQFPPQVLDEAKQLGLARGGDQAAKVDIRSLRDAEGRTAEDLAAMHGGVWQAWLGNRWLAV</sequence>
<accession>A0ABR1KE12</accession>
<reference evidence="2 3" key="1">
    <citation type="submission" date="2024-04" db="EMBL/GenBank/DDBJ databases">
        <title>Phyllosticta paracitricarpa is synonymous to the EU quarantine fungus P. citricarpa based on phylogenomic analyses.</title>
        <authorList>
            <consortium name="Lawrence Berkeley National Laboratory"/>
            <person name="Van Ingen-Buijs V.A."/>
            <person name="Van Westerhoven A.C."/>
            <person name="Haridas S."/>
            <person name="Skiadas P."/>
            <person name="Martin F."/>
            <person name="Groenewald J.Z."/>
            <person name="Crous P.W."/>
            <person name="Seidl M.F."/>
        </authorList>
    </citation>
    <scope>NUCLEOTIDE SEQUENCE [LARGE SCALE GENOMIC DNA]</scope>
    <source>
        <strain evidence="2 3">CBS 123371</strain>
    </source>
</reference>
<protein>
    <recommendedName>
        <fullName evidence="4">RING-type domain-containing protein</fullName>
    </recommendedName>
</protein>
<feature type="compositionally biased region" description="Low complexity" evidence="1">
    <location>
        <begin position="26"/>
        <end position="37"/>
    </location>
</feature>
<organism evidence="2 3">
    <name type="scientific">Phyllosticta citriasiana</name>
    <dbReference type="NCBI Taxonomy" id="595635"/>
    <lineage>
        <taxon>Eukaryota</taxon>
        <taxon>Fungi</taxon>
        <taxon>Dikarya</taxon>
        <taxon>Ascomycota</taxon>
        <taxon>Pezizomycotina</taxon>
        <taxon>Dothideomycetes</taxon>
        <taxon>Dothideomycetes incertae sedis</taxon>
        <taxon>Botryosphaeriales</taxon>
        <taxon>Phyllostictaceae</taxon>
        <taxon>Phyllosticta</taxon>
    </lineage>
</organism>
<evidence type="ECO:0000313" key="2">
    <source>
        <dbReference type="EMBL" id="KAK7512700.1"/>
    </source>
</evidence>
<dbReference type="InterPro" id="IPR036770">
    <property type="entry name" value="Ankyrin_rpt-contain_sf"/>
</dbReference>
<dbReference type="Gene3D" id="1.25.40.20">
    <property type="entry name" value="Ankyrin repeat-containing domain"/>
    <property type="match status" value="1"/>
</dbReference>
<feature type="region of interest" description="Disordered" evidence="1">
    <location>
        <begin position="17"/>
        <end position="38"/>
    </location>
</feature>
<dbReference type="Proteomes" id="UP001363622">
    <property type="component" value="Unassembled WGS sequence"/>
</dbReference>
<keyword evidence="3" id="KW-1185">Reference proteome</keyword>
<comment type="caution">
    <text evidence="2">The sequence shown here is derived from an EMBL/GenBank/DDBJ whole genome shotgun (WGS) entry which is preliminary data.</text>
</comment>
<feature type="region of interest" description="Disordered" evidence="1">
    <location>
        <begin position="145"/>
        <end position="170"/>
    </location>
</feature>
<evidence type="ECO:0000313" key="3">
    <source>
        <dbReference type="Proteomes" id="UP001363622"/>
    </source>
</evidence>
<feature type="compositionally biased region" description="Acidic residues" evidence="1">
    <location>
        <begin position="149"/>
        <end position="167"/>
    </location>
</feature>
<dbReference type="EMBL" id="JBBPHU010000010">
    <property type="protein sequence ID" value="KAK7512700.1"/>
    <property type="molecule type" value="Genomic_DNA"/>
</dbReference>
<gene>
    <name evidence="2" type="ORF">IWZ03DRAFT_37536</name>
</gene>
<name>A0ABR1KE12_9PEZI</name>